<dbReference type="Proteomes" id="UP000003009">
    <property type="component" value="Unassembled WGS sequence"/>
</dbReference>
<dbReference type="EMBL" id="ACJW02000002">
    <property type="protein sequence ID" value="EEP69382.1"/>
    <property type="molecule type" value="Genomic_DNA"/>
</dbReference>
<organism evidence="1 2">
    <name type="scientific">Kingella oralis ATCC 51147</name>
    <dbReference type="NCBI Taxonomy" id="629741"/>
    <lineage>
        <taxon>Bacteria</taxon>
        <taxon>Pseudomonadati</taxon>
        <taxon>Pseudomonadota</taxon>
        <taxon>Betaproteobacteria</taxon>
        <taxon>Neisseriales</taxon>
        <taxon>Neisseriaceae</taxon>
        <taxon>Kingella</taxon>
    </lineage>
</organism>
<keyword evidence="2" id="KW-1185">Reference proteome</keyword>
<evidence type="ECO:0000313" key="1">
    <source>
        <dbReference type="EMBL" id="EEP69382.1"/>
    </source>
</evidence>
<comment type="caution">
    <text evidence="1">The sequence shown here is derived from an EMBL/GenBank/DDBJ whole genome shotgun (WGS) entry which is preliminary data.</text>
</comment>
<name>C4GGM7_9NEIS</name>
<sequence>MVDGLAVYIGRGRGFSRQAEPLFSGCRGGVGRNCLYKLSKSS</sequence>
<reference evidence="1" key="1">
    <citation type="submission" date="2009-04" db="EMBL/GenBank/DDBJ databases">
        <authorList>
            <person name="Weinstock G."/>
            <person name="Sodergren E."/>
            <person name="Clifton S."/>
            <person name="Fulton L."/>
            <person name="Fulton B."/>
            <person name="Courtney L."/>
            <person name="Fronick C."/>
            <person name="Harrison M."/>
            <person name="Strong C."/>
            <person name="Farmer C."/>
            <person name="Delahaunty K."/>
            <person name="Markovic C."/>
            <person name="Hall O."/>
            <person name="Minx P."/>
            <person name="Tomlinson C."/>
            <person name="Mitreva M."/>
            <person name="Nelson J."/>
            <person name="Hou S."/>
            <person name="Wollam A."/>
            <person name="Pepin K.H."/>
            <person name="Johnson M."/>
            <person name="Bhonagiri V."/>
            <person name="Nash W.E."/>
            <person name="Warren W."/>
            <person name="Chinwalla A."/>
            <person name="Mardis E.R."/>
            <person name="Wilson R.K."/>
        </authorList>
    </citation>
    <scope>NUCLEOTIDE SEQUENCE [LARGE SCALE GENOMIC DNA]</scope>
    <source>
        <strain evidence="1">ATCC 51147</strain>
    </source>
</reference>
<protein>
    <submittedName>
        <fullName evidence="1">Uncharacterized protein</fullName>
    </submittedName>
</protein>
<proteinExistence type="predicted"/>
<dbReference type="STRING" id="629741.GCWU000324_01295"/>
<accession>C4GGM7</accession>
<dbReference type="HOGENOM" id="CLU_3252806_0_0_4"/>
<gene>
    <name evidence="1" type="ORF">GCWU000324_01295</name>
</gene>
<dbReference type="AlphaFoldDB" id="C4GGM7"/>
<evidence type="ECO:0000313" key="2">
    <source>
        <dbReference type="Proteomes" id="UP000003009"/>
    </source>
</evidence>